<dbReference type="AlphaFoldDB" id="A0A1R2D3K8"/>
<dbReference type="EMBL" id="MPUH01000007">
    <property type="protein sequence ID" value="OMJ95845.1"/>
    <property type="molecule type" value="Genomic_DNA"/>
</dbReference>
<gene>
    <name evidence="2" type="ORF">SteCoe_748</name>
</gene>
<accession>A0A1R2D3K8</accession>
<dbReference type="Proteomes" id="UP000187209">
    <property type="component" value="Unassembled WGS sequence"/>
</dbReference>
<keyword evidence="1" id="KW-0175">Coiled coil</keyword>
<comment type="caution">
    <text evidence="2">The sequence shown here is derived from an EMBL/GenBank/DDBJ whole genome shotgun (WGS) entry which is preliminary data.</text>
</comment>
<evidence type="ECO:0000313" key="2">
    <source>
        <dbReference type="EMBL" id="OMJ95845.1"/>
    </source>
</evidence>
<keyword evidence="3" id="KW-1185">Reference proteome</keyword>
<dbReference type="InterPro" id="IPR011011">
    <property type="entry name" value="Znf_FYVE_PHD"/>
</dbReference>
<name>A0A1R2D3K8_9CILI</name>
<proteinExistence type="predicted"/>
<reference evidence="2 3" key="1">
    <citation type="submission" date="2016-11" db="EMBL/GenBank/DDBJ databases">
        <title>The macronuclear genome of Stentor coeruleus: a giant cell with tiny introns.</title>
        <authorList>
            <person name="Slabodnick M."/>
            <person name="Ruby J.G."/>
            <person name="Reiff S.B."/>
            <person name="Swart E.C."/>
            <person name="Gosai S."/>
            <person name="Prabakaran S."/>
            <person name="Witkowska E."/>
            <person name="Larue G.E."/>
            <person name="Fisher S."/>
            <person name="Freeman R.M."/>
            <person name="Gunawardena J."/>
            <person name="Chu W."/>
            <person name="Stover N.A."/>
            <person name="Gregory B.D."/>
            <person name="Nowacki M."/>
            <person name="Derisi J."/>
            <person name="Roy S.W."/>
            <person name="Marshall W.F."/>
            <person name="Sood P."/>
        </authorList>
    </citation>
    <scope>NUCLEOTIDE SEQUENCE [LARGE SCALE GENOMIC DNA]</scope>
    <source>
        <strain evidence="2">WM001</strain>
    </source>
</reference>
<evidence type="ECO:0000313" key="3">
    <source>
        <dbReference type="Proteomes" id="UP000187209"/>
    </source>
</evidence>
<dbReference type="SUPFAM" id="SSF57903">
    <property type="entry name" value="FYVE/PHD zinc finger"/>
    <property type="match status" value="1"/>
</dbReference>
<organism evidence="2 3">
    <name type="scientific">Stentor coeruleus</name>
    <dbReference type="NCBI Taxonomy" id="5963"/>
    <lineage>
        <taxon>Eukaryota</taxon>
        <taxon>Sar</taxon>
        <taxon>Alveolata</taxon>
        <taxon>Ciliophora</taxon>
        <taxon>Postciliodesmatophora</taxon>
        <taxon>Heterotrichea</taxon>
        <taxon>Heterotrichida</taxon>
        <taxon>Stentoridae</taxon>
        <taxon>Stentor</taxon>
    </lineage>
</organism>
<evidence type="ECO:0008006" key="4">
    <source>
        <dbReference type="Google" id="ProtNLM"/>
    </source>
</evidence>
<dbReference type="CDD" id="cd00065">
    <property type="entry name" value="FYVE_like_SF"/>
    <property type="match status" value="1"/>
</dbReference>
<sequence length="272" mass="31722">MSSLSTSYNKSVIPKYKLGQDLFAYKHEDYCKICNLKIKDSHLSIKTKRYNCKFCHHAVCENCSNLRCMHTSKGGVQRICIGCFNEALEEKCVEEYKSEKDRMLGLIKSEREANKSAVKKLKKRIVEAKNKISRRKDDLDEYNKRISELNEWQYIDNNVSFEILVDTRERHSRRVNRHDNLKNKILSNEYILNTLQAEAVKNEIDQSNLQAEFASFDVRRISLKIKDDKSLEILKNQLITHNGVVSTLKHDIETLQTRILEASKGNDDCMIQ</sequence>
<protein>
    <recommendedName>
        <fullName evidence="4">FYVE-type domain-containing protein</fullName>
    </recommendedName>
</protein>
<evidence type="ECO:0000256" key="1">
    <source>
        <dbReference type="SAM" id="Coils"/>
    </source>
</evidence>
<feature type="coiled-coil region" evidence="1">
    <location>
        <begin position="111"/>
        <end position="145"/>
    </location>
</feature>